<sequence>MSKKSPSARPSPNPNPPAAMNQITLPPDPSDRSFPIARPTRLPPTAGPILTVRYGKHLHDILPVPLHPCRRKPAPSPRGSIFCPGPHAEQTCLLYRTQRAVAPVLHPTGQKIQRPHRRRRPEWHHSISLGASGIDRSGDSRLRLLHLISRFSPLVLSLPIYREPYLRSHVSSVIPAPSSAPRLPCRAV</sequence>
<evidence type="ECO:0000313" key="3">
    <source>
        <dbReference type="Proteomes" id="UP000799538"/>
    </source>
</evidence>
<organism evidence="2 3">
    <name type="scientific">Elsinoe ampelina</name>
    <dbReference type="NCBI Taxonomy" id="302913"/>
    <lineage>
        <taxon>Eukaryota</taxon>
        <taxon>Fungi</taxon>
        <taxon>Dikarya</taxon>
        <taxon>Ascomycota</taxon>
        <taxon>Pezizomycotina</taxon>
        <taxon>Dothideomycetes</taxon>
        <taxon>Dothideomycetidae</taxon>
        <taxon>Myriangiales</taxon>
        <taxon>Elsinoaceae</taxon>
        <taxon>Elsinoe</taxon>
    </lineage>
</organism>
<reference evidence="3" key="1">
    <citation type="journal article" date="2020" name="Stud. Mycol.">
        <title>101 Dothideomycetes genomes: A test case for predicting lifestyles and emergence of pathogens.</title>
        <authorList>
            <person name="Haridas S."/>
            <person name="Albert R."/>
            <person name="Binder M."/>
            <person name="Bloem J."/>
            <person name="LaButti K."/>
            <person name="Salamov A."/>
            <person name="Andreopoulos B."/>
            <person name="Baker S."/>
            <person name="Barry K."/>
            <person name="Bills G."/>
            <person name="Bluhm B."/>
            <person name="Cannon C."/>
            <person name="Castanera R."/>
            <person name="Culley D."/>
            <person name="Daum C."/>
            <person name="Ezra D."/>
            <person name="Gonzalez J."/>
            <person name="Henrissat B."/>
            <person name="Kuo A."/>
            <person name="Liang C."/>
            <person name="Lipzen A."/>
            <person name="Lutzoni F."/>
            <person name="Magnuson J."/>
            <person name="Mondo S."/>
            <person name="Nolan M."/>
            <person name="Ohm R."/>
            <person name="Pangilinan J."/>
            <person name="Park H.-J."/>
            <person name="Ramirez L."/>
            <person name="Alfaro M."/>
            <person name="Sun H."/>
            <person name="Tritt A."/>
            <person name="Yoshinaga Y."/>
            <person name="Zwiers L.-H."/>
            <person name="Turgeon B."/>
            <person name="Goodwin S."/>
            <person name="Spatafora J."/>
            <person name="Crous P."/>
            <person name="Grigoriev I."/>
        </authorList>
    </citation>
    <scope>NUCLEOTIDE SEQUENCE [LARGE SCALE GENOMIC DNA]</scope>
    <source>
        <strain evidence="3">CECT 20119</strain>
    </source>
</reference>
<accession>A0A6A6GNJ6</accession>
<evidence type="ECO:0000256" key="1">
    <source>
        <dbReference type="SAM" id="MobiDB-lite"/>
    </source>
</evidence>
<evidence type="ECO:0000313" key="2">
    <source>
        <dbReference type="EMBL" id="KAF2227334.1"/>
    </source>
</evidence>
<feature type="region of interest" description="Disordered" evidence="1">
    <location>
        <begin position="1"/>
        <end position="47"/>
    </location>
</feature>
<dbReference type="EMBL" id="ML992501">
    <property type="protein sequence ID" value="KAF2227334.1"/>
    <property type="molecule type" value="Genomic_DNA"/>
</dbReference>
<protein>
    <submittedName>
        <fullName evidence="2">Uncharacterized protein</fullName>
    </submittedName>
</protein>
<proteinExistence type="predicted"/>
<keyword evidence="3" id="KW-1185">Reference proteome</keyword>
<gene>
    <name evidence="2" type="ORF">BDZ85DRAFT_2182</name>
</gene>
<name>A0A6A6GNJ6_9PEZI</name>
<dbReference type="AlphaFoldDB" id="A0A6A6GNJ6"/>
<dbReference type="Proteomes" id="UP000799538">
    <property type="component" value="Unassembled WGS sequence"/>
</dbReference>